<accession>R7QD94</accession>
<name>R7QD94_CHOCR</name>
<protein>
    <submittedName>
        <fullName evidence="2">Uncharacterized protein</fullName>
    </submittedName>
</protein>
<dbReference type="GeneID" id="17322952"/>
<evidence type="ECO:0000313" key="3">
    <source>
        <dbReference type="Proteomes" id="UP000012073"/>
    </source>
</evidence>
<evidence type="ECO:0000256" key="1">
    <source>
        <dbReference type="SAM" id="MobiDB-lite"/>
    </source>
</evidence>
<proteinExistence type="predicted"/>
<dbReference type="Gene3D" id="1.20.58.1070">
    <property type="match status" value="1"/>
</dbReference>
<dbReference type="InterPro" id="IPR035426">
    <property type="entry name" value="Gemin2/Brr1"/>
</dbReference>
<evidence type="ECO:0000313" key="2">
    <source>
        <dbReference type="EMBL" id="CDF35416.1"/>
    </source>
</evidence>
<organism evidence="2 3">
    <name type="scientific">Chondrus crispus</name>
    <name type="common">Carrageen Irish moss</name>
    <name type="synonym">Polymorpha crispa</name>
    <dbReference type="NCBI Taxonomy" id="2769"/>
    <lineage>
        <taxon>Eukaryota</taxon>
        <taxon>Rhodophyta</taxon>
        <taxon>Florideophyceae</taxon>
        <taxon>Rhodymeniophycidae</taxon>
        <taxon>Gigartinales</taxon>
        <taxon>Gigartinaceae</taxon>
        <taxon>Chondrus</taxon>
    </lineage>
</organism>
<keyword evidence="3" id="KW-1185">Reference proteome</keyword>
<sequence length="212" mass="23426">MDTLTGDSESEDDTPRPALPLPPLDAFPRPHDGPPTTAEQYLAQVRREAAALPQVFVSRLNPPSPPPAKPALHRLRLPDTPAHLLPDPHWQDELVLGFARLQASLMARRASGAHAARGVPARGEAKQWEQIIMGHAETKPTLRFFLALDHTVAVEALRACDSVLAARGFANKDALSKFTPWTTETVLRWTSDVLLFENTLWFLFQLLAILSP</sequence>
<dbReference type="EMBL" id="HG001729">
    <property type="protein sequence ID" value="CDF35416.1"/>
    <property type="molecule type" value="Genomic_DNA"/>
</dbReference>
<reference evidence="3" key="1">
    <citation type="journal article" date="2013" name="Proc. Natl. Acad. Sci. U.S.A.">
        <title>Genome structure and metabolic features in the red seaweed Chondrus crispus shed light on evolution of the Archaeplastida.</title>
        <authorList>
            <person name="Collen J."/>
            <person name="Porcel B."/>
            <person name="Carre W."/>
            <person name="Ball S.G."/>
            <person name="Chaparro C."/>
            <person name="Tonon T."/>
            <person name="Barbeyron T."/>
            <person name="Michel G."/>
            <person name="Noel B."/>
            <person name="Valentin K."/>
            <person name="Elias M."/>
            <person name="Artiguenave F."/>
            <person name="Arun A."/>
            <person name="Aury J.M."/>
            <person name="Barbosa-Neto J.F."/>
            <person name="Bothwell J.H."/>
            <person name="Bouget F.Y."/>
            <person name="Brillet L."/>
            <person name="Cabello-Hurtado F."/>
            <person name="Capella-Gutierrez S."/>
            <person name="Charrier B."/>
            <person name="Cladiere L."/>
            <person name="Cock J.M."/>
            <person name="Coelho S.M."/>
            <person name="Colleoni C."/>
            <person name="Czjzek M."/>
            <person name="Da Silva C."/>
            <person name="Delage L."/>
            <person name="Denoeud F."/>
            <person name="Deschamps P."/>
            <person name="Dittami S.M."/>
            <person name="Gabaldon T."/>
            <person name="Gachon C.M."/>
            <person name="Groisillier A."/>
            <person name="Herve C."/>
            <person name="Jabbari K."/>
            <person name="Katinka M."/>
            <person name="Kloareg B."/>
            <person name="Kowalczyk N."/>
            <person name="Labadie K."/>
            <person name="Leblanc C."/>
            <person name="Lopez P.J."/>
            <person name="McLachlan D.H."/>
            <person name="Meslet-Cladiere L."/>
            <person name="Moustafa A."/>
            <person name="Nehr Z."/>
            <person name="Nyvall Collen P."/>
            <person name="Panaud O."/>
            <person name="Partensky F."/>
            <person name="Poulain J."/>
            <person name="Rensing S.A."/>
            <person name="Rousvoal S."/>
            <person name="Samson G."/>
            <person name="Symeonidi A."/>
            <person name="Weissenbach J."/>
            <person name="Zambounis A."/>
            <person name="Wincker P."/>
            <person name="Boyen C."/>
        </authorList>
    </citation>
    <scope>NUCLEOTIDE SEQUENCE [LARGE SCALE GENOMIC DNA]</scope>
    <source>
        <strain evidence="3">cv. Stackhouse</strain>
    </source>
</reference>
<dbReference type="Pfam" id="PF04938">
    <property type="entry name" value="SIP1"/>
    <property type="match status" value="1"/>
</dbReference>
<dbReference type="GO" id="GO:0000387">
    <property type="term" value="P:spliceosomal snRNP assembly"/>
    <property type="evidence" value="ECO:0007669"/>
    <property type="project" value="InterPro"/>
</dbReference>
<dbReference type="RefSeq" id="XP_005715235.1">
    <property type="nucleotide sequence ID" value="XM_005715178.1"/>
</dbReference>
<feature type="region of interest" description="Disordered" evidence="1">
    <location>
        <begin position="1"/>
        <end position="38"/>
    </location>
</feature>
<dbReference type="AlphaFoldDB" id="R7QD94"/>
<gene>
    <name evidence="2" type="ORF">CHC_T00003461001</name>
</gene>
<dbReference type="OrthoDB" id="428895at2759"/>
<dbReference type="Gramene" id="CDF35416">
    <property type="protein sequence ID" value="CDF35416"/>
    <property type="gene ID" value="CHC_T00003461001"/>
</dbReference>
<dbReference type="Proteomes" id="UP000012073">
    <property type="component" value="Unassembled WGS sequence"/>
</dbReference>
<dbReference type="KEGG" id="ccp:CHC_T00003461001"/>